<evidence type="ECO:0000313" key="1">
    <source>
        <dbReference type="Proteomes" id="UP000095283"/>
    </source>
</evidence>
<dbReference type="AlphaFoldDB" id="A0A1I7XAK5"/>
<organism evidence="1 2">
    <name type="scientific">Heterorhabditis bacteriophora</name>
    <name type="common">Entomopathogenic nematode worm</name>
    <dbReference type="NCBI Taxonomy" id="37862"/>
    <lineage>
        <taxon>Eukaryota</taxon>
        <taxon>Metazoa</taxon>
        <taxon>Ecdysozoa</taxon>
        <taxon>Nematoda</taxon>
        <taxon>Chromadorea</taxon>
        <taxon>Rhabditida</taxon>
        <taxon>Rhabditina</taxon>
        <taxon>Rhabditomorpha</taxon>
        <taxon>Strongyloidea</taxon>
        <taxon>Heterorhabditidae</taxon>
        <taxon>Heterorhabditis</taxon>
    </lineage>
</organism>
<accession>A0A1I7XAK5</accession>
<keyword evidence="1" id="KW-1185">Reference proteome</keyword>
<sequence>MFQISCFTSKQRYQRGGLTNSAENGFGTVRKAQYKYENVNSVHLQAEYDSLVAEMKSRVNTISDENVRSLGNQLIYMFENGDLLSDDDFSKEKLTNDQQEILRSIEMEMMPKFGKAFLTYKPIRGIFGST</sequence>
<proteinExistence type="predicted"/>
<protein>
    <submittedName>
        <fullName evidence="2">t-SNARE coiled-coil homology domain-containing protein</fullName>
    </submittedName>
</protein>
<reference evidence="2" key="1">
    <citation type="submission" date="2016-11" db="UniProtKB">
        <authorList>
            <consortium name="WormBaseParasite"/>
        </authorList>
    </citation>
    <scope>IDENTIFICATION</scope>
</reference>
<dbReference type="WBParaSite" id="Hba_14480">
    <property type="protein sequence ID" value="Hba_14480"/>
    <property type="gene ID" value="Hba_14480"/>
</dbReference>
<dbReference type="Proteomes" id="UP000095283">
    <property type="component" value="Unplaced"/>
</dbReference>
<evidence type="ECO:0000313" key="2">
    <source>
        <dbReference type="WBParaSite" id="Hba_14480"/>
    </source>
</evidence>
<name>A0A1I7XAK5_HETBA</name>